<keyword evidence="4" id="KW-1185">Reference proteome</keyword>
<evidence type="ECO:0000313" key="3">
    <source>
        <dbReference type="EMBL" id="RFU36414.1"/>
    </source>
</evidence>
<organism evidence="3 4">
    <name type="scientific">Actinomadura logoneensis</name>
    <dbReference type="NCBI Taxonomy" id="2293572"/>
    <lineage>
        <taxon>Bacteria</taxon>
        <taxon>Bacillati</taxon>
        <taxon>Actinomycetota</taxon>
        <taxon>Actinomycetes</taxon>
        <taxon>Streptosporangiales</taxon>
        <taxon>Thermomonosporaceae</taxon>
        <taxon>Actinomadura</taxon>
    </lineage>
</organism>
<dbReference type="RefSeq" id="WP_199487183.1">
    <property type="nucleotide sequence ID" value="NZ_QURH01001052.1"/>
</dbReference>
<proteinExistence type="predicted"/>
<evidence type="ECO:0000256" key="1">
    <source>
        <dbReference type="SAM" id="MobiDB-lite"/>
    </source>
</evidence>
<keyword evidence="2" id="KW-0732">Signal</keyword>
<dbReference type="AlphaFoldDB" id="A0A372J9C3"/>
<feature type="signal peptide" evidence="2">
    <location>
        <begin position="1"/>
        <end position="34"/>
    </location>
</feature>
<protein>
    <recommendedName>
        <fullName evidence="5">Secreted protein</fullName>
    </recommendedName>
</protein>
<feature type="region of interest" description="Disordered" evidence="1">
    <location>
        <begin position="47"/>
        <end position="82"/>
    </location>
</feature>
<evidence type="ECO:0000313" key="4">
    <source>
        <dbReference type="Proteomes" id="UP000261811"/>
    </source>
</evidence>
<accession>A0A372J9C3</accession>
<feature type="non-terminal residue" evidence="3">
    <location>
        <position position="100"/>
    </location>
</feature>
<comment type="caution">
    <text evidence="3">The sequence shown here is derived from an EMBL/GenBank/DDBJ whole genome shotgun (WGS) entry which is preliminary data.</text>
</comment>
<gene>
    <name evidence="3" type="ORF">DZF91_38385</name>
</gene>
<dbReference type="Proteomes" id="UP000261811">
    <property type="component" value="Unassembled WGS sequence"/>
</dbReference>
<feature type="chain" id="PRO_5039453572" description="Secreted protein" evidence="2">
    <location>
        <begin position="35"/>
        <end position="100"/>
    </location>
</feature>
<dbReference type="EMBL" id="QURH01001052">
    <property type="protein sequence ID" value="RFU36414.1"/>
    <property type="molecule type" value="Genomic_DNA"/>
</dbReference>
<sequence length="100" mass="10182">MRAARFKEVSARPSVRALLALLAVVAALTGPAEIAPAVVPETAVSVETASPGCGDEDDGLAGHSAPSALRPTGAEPGRPTGVRLLRTPARERVPVTPRPV</sequence>
<evidence type="ECO:0008006" key="5">
    <source>
        <dbReference type="Google" id="ProtNLM"/>
    </source>
</evidence>
<name>A0A372J9C3_9ACTN</name>
<evidence type="ECO:0000256" key="2">
    <source>
        <dbReference type="SAM" id="SignalP"/>
    </source>
</evidence>
<reference evidence="3 4" key="1">
    <citation type="submission" date="2018-08" db="EMBL/GenBank/DDBJ databases">
        <title>Actinomadura jelena sp. nov., a novel Actinomycete isolated from soil in Chad.</title>
        <authorList>
            <person name="Shi L."/>
        </authorList>
    </citation>
    <scope>NUCLEOTIDE SEQUENCE [LARGE SCALE GENOMIC DNA]</scope>
    <source>
        <strain evidence="3 4">NEAU-G17</strain>
    </source>
</reference>